<sequence>MFTARHISESIDRPPSVVMAIARDPLSLPEWAAGLADGIRREGDAWIATSPMGEVRVEFRTDLERGILDHDVTMPDGTVVTNAMRVLPNDGGSEVVFTLFQRDGMSDAEFDADAAAVAADLRSLRELCERMAG</sequence>
<gene>
    <name evidence="1" type="ORF">FHX53_001517</name>
</gene>
<evidence type="ECO:0000313" key="1">
    <source>
        <dbReference type="EMBL" id="MBA8847925.1"/>
    </source>
</evidence>
<proteinExistence type="predicted"/>
<comment type="caution">
    <text evidence="1">The sequence shown here is derived from an EMBL/GenBank/DDBJ whole genome shotgun (WGS) entry which is preliminary data.</text>
</comment>
<reference evidence="1 2" key="1">
    <citation type="submission" date="2020-07" db="EMBL/GenBank/DDBJ databases">
        <title>Sequencing the genomes of 1000 actinobacteria strains.</title>
        <authorList>
            <person name="Klenk H.-P."/>
        </authorList>
    </citation>
    <scope>NUCLEOTIDE SEQUENCE [LARGE SCALE GENOMIC DNA]</scope>
    <source>
        <strain evidence="1 2">DSM 19663</strain>
    </source>
</reference>
<accession>A0A839EF39</accession>
<evidence type="ECO:0000313" key="2">
    <source>
        <dbReference type="Proteomes" id="UP000585905"/>
    </source>
</evidence>
<name>A0A839EF39_9MICO</name>
<dbReference type="RefSeq" id="WP_182490743.1">
    <property type="nucleotide sequence ID" value="NZ_BAAAOV010000001.1"/>
</dbReference>
<dbReference type="InterPro" id="IPR023393">
    <property type="entry name" value="START-like_dom_sf"/>
</dbReference>
<keyword evidence="2" id="KW-1185">Reference proteome</keyword>
<organism evidence="1 2">
    <name type="scientific">Microcella alkalica</name>
    <dbReference type="NCBI Taxonomy" id="355930"/>
    <lineage>
        <taxon>Bacteria</taxon>
        <taxon>Bacillati</taxon>
        <taxon>Actinomycetota</taxon>
        <taxon>Actinomycetes</taxon>
        <taxon>Micrococcales</taxon>
        <taxon>Microbacteriaceae</taxon>
        <taxon>Microcella</taxon>
    </lineage>
</organism>
<dbReference type="Proteomes" id="UP000585905">
    <property type="component" value="Unassembled WGS sequence"/>
</dbReference>
<dbReference type="AlphaFoldDB" id="A0A839EF39"/>
<dbReference type="InterPro" id="IPR019587">
    <property type="entry name" value="Polyketide_cyclase/dehydratase"/>
</dbReference>
<dbReference type="Gene3D" id="3.30.530.20">
    <property type="match status" value="1"/>
</dbReference>
<dbReference type="EMBL" id="JACGWX010000003">
    <property type="protein sequence ID" value="MBA8847925.1"/>
    <property type="molecule type" value="Genomic_DNA"/>
</dbReference>
<dbReference type="Pfam" id="PF10604">
    <property type="entry name" value="Polyketide_cyc2"/>
    <property type="match status" value="1"/>
</dbReference>
<dbReference type="SUPFAM" id="SSF55961">
    <property type="entry name" value="Bet v1-like"/>
    <property type="match status" value="1"/>
</dbReference>
<evidence type="ECO:0008006" key="3">
    <source>
        <dbReference type="Google" id="ProtNLM"/>
    </source>
</evidence>
<protein>
    <recommendedName>
        <fullName evidence="3">Polyketide cyclase / dehydrase and lipid transport</fullName>
    </recommendedName>
</protein>